<evidence type="ECO:0000256" key="1">
    <source>
        <dbReference type="SAM" id="SignalP"/>
    </source>
</evidence>
<reference evidence="2 3" key="1">
    <citation type="journal article" date="2019" name="Nat. Ecol. Evol.">
        <title>Megaphylogeny resolves global patterns of mushroom evolution.</title>
        <authorList>
            <person name="Varga T."/>
            <person name="Krizsan K."/>
            <person name="Foldi C."/>
            <person name="Dima B."/>
            <person name="Sanchez-Garcia M."/>
            <person name="Sanchez-Ramirez S."/>
            <person name="Szollosi G.J."/>
            <person name="Szarkandi J.G."/>
            <person name="Papp V."/>
            <person name="Albert L."/>
            <person name="Andreopoulos W."/>
            <person name="Angelini C."/>
            <person name="Antonin V."/>
            <person name="Barry K.W."/>
            <person name="Bougher N.L."/>
            <person name="Buchanan P."/>
            <person name="Buyck B."/>
            <person name="Bense V."/>
            <person name="Catcheside P."/>
            <person name="Chovatia M."/>
            <person name="Cooper J."/>
            <person name="Damon W."/>
            <person name="Desjardin D."/>
            <person name="Finy P."/>
            <person name="Geml J."/>
            <person name="Haridas S."/>
            <person name="Hughes K."/>
            <person name="Justo A."/>
            <person name="Karasinski D."/>
            <person name="Kautmanova I."/>
            <person name="Kiss B."/>
            <person name="Kocsube S."/>
            <person name="Kotiranta H."/>
            <person name="LaButti K.M."/>
            <person name="Lechner B.E."/>
            <person name="Liimatainen K."/>
            <person name="Lipzen A."/>
            <person name="Lukacs Z."/>
            <person name="Mihaltcheva S."/>
            <person name="Morgado L.N."/>
            <person name="Niskanen T."/>
            <person name="Noordeloos M.E."/>
            <person name="Ohm R.A."/>
            <person name="Ortiz-Santana B."/>
            <person name="Ovrebo C."/>
            <person name="Racz N."/>
            <person name="Riley R."/>
            <person name="Savchenko A."/>
            <person name="Shiryaev A."/>
            <person name="Soop K."/>
            <person name="Spirin V."/>
            <person name="Szebenyi C."/>
            <person name="Tomsovsky M."/>
            <person name="Tulloss R.E."/>
            <person name="Uehling J."/>
            <person name="Grigoriev I.V."/>
            <person name="Vagvolgyi C."/>
            <person name="Papp T."/>
            <person name="Martin F.M."/>
            <person name="Miettinen O."/>
            <person name="Hibbett D.S."/>
            <person name="Nagy L.G."/>
        </authorList>
    </citation>
    <scope>NUCLEOTIDE SEQUENCE [LARGE SCALE GENOMIC DNA]</scope>
    <source>
        <strain evidence="2 3">CBS 166.37</strain>
    </source>
</reference>
<feature type="signal peptide" evidence="1">
    <location>
        <begin position="1"/>
        <end position="27"/>
    </location>
</feature>
<keyword evidence="1" id="KW-0732">Signal</keyword>
<dbReference type="EMBL" id="ML213617">
    <property type="protein sequence ID" value="TFK36049.1"/>
    <property type="molecule type" value="Genomic_DNA"/>
</dbReference>
<dbReference type="Proteomes" id="UP000308652">
    <property type="component" value="Unassembled WGS sequence"/>
</dbReference>
<evidence type="ECO:0000313" key="3">
    <source>
        <dbReference type="Proteomes" id="UP000308652"/>
    </source>
</evidence>
<evidence type="ECO:0000313" key="2">
    <source>
        <dbReference type="EMBL" id="TFK36049.1"/>
    </source>
</evidence>
<sequence>MVLNRYLHLHVNPVLVLVLLDDMMTMAIRTTTNRTSTTLTNMNTVVTIWTTTLPIHTQNIAITTTLTARIHITHNPTTVLTGYIHSASSSLGYSTLLRQALPLVPMEPGRTTVIT</sequence>
<feature type="chain" id="PRO_5022990531" description="Secreted protein" evidence="1">
    <location>
        <begin position="28"/>
        <end position="115"/>
    </location>
</feature>
<organism evidence="2 3">
    <name type="scientific">Crucibulum laeve</name>
    <dbReference type="NCBI Taxonomy" id="68775"/>
    <lineage>
        <taxon>Eukaryota</taxon>
        <taxon>Fungi</taxon>
        <taxon>Dikarya</taxon>
        <taxon>Basidiomycota</taxon>
        <taxon>Agaricomycotina</taxon>
        <taxon>Agaricomycetes</taxon>
        <taxon>Agaricomycetidae</taxon>
        <taxon>Agaricales</taxon>
        <taxon>Agaricineae</taxon>
        <taxon>Nidulariaceae</taxon>
        <taxon>Crucibulum</taxon>
    </lineage>
</organism>
<protein>
    <recommendedName>
        <fullName evidence="4">Secreted protein</fullName>
    </recommendedName>
</protein>
<gene>
    <name evidence="2" type="ORF">BDQ12DRAFT_725575</name>
</gene>
<name>A0A5C3LS79_9AGAR</name>
<evidence type="ECO:0008006" key="4">
    <source>
        <dbReference type="Google" id="ProtNLM"/>
    </source>
</evidence>
<dbReference type="AlphaFoldDB" id="A0A5C3LS79"/>
<proteinExistence type="predicted"/>
<accession>A0A5C3LS79</accession>
<keyword evidence="3" id="KW-1185">Reference proteome</keyword>